<gene>
    <name evidence="3" type="ORF">Enr8_27510</name>
</gene>
<keyword evidence="4" id="KW-1185">Reference proteome</keyword>
<evidence type="ECO:0008006" key="5">
    <source>
        <dbReference type="Google" id="ProtNLM"/>
    </source>
</evidence>
<evidence type="ECO:0000256" key="2">
    <source>
        <dbReference type="SAM" id="Phobius"/>
    </source>
</evidence>
<proteinExistence type="predicted"/>
<feature type="region of interest" description="Disordered" evidence="1">
    <location>
        <begin position="364"/>
        <end position="383"/>
    </location>
</feature>
<keyword evidence="2" id="KW-1133">Transmembrane helix</keyword>
<dbReference type="RefSeq" id="WP_146432340.1">
    <property type="nucleotide sequence ID" value="NZ_SJPF01000003.1"/>
</dbReference>
<keyword evidence="2" id="KW-0472">Membrane</keyword>
<evidence type="ECO:0000256" key="1">
    <source>
        <dbReference type="SAM" id="MobiDB-lite"/>
    </source>
</evidence>
<comment type="caution">
    <text evidence="3">The sequence shown here is derived from an EMBL/GenBank/DDBJ whole genome shotgun (WGS) entry which is preliminary data.</text>
</comment>
<sequence>MQVEFEYCPEDSVAFESETTPQRNVILPVIIGGVMIGIPGIAPALALGYNWVALMIAIVYFSCLVRYVQRLSLKPQPVTLAPGPMQVRLEPNYLEMWTDHNRGRIAWSHVERTVVERDFATLYESEQRKTPIPRRAFDTPHAMQEFVQLAEQYRLAAQETTPPEIGLYDDDFFAAWTRDAGLSVEYENSRADWSYVMEKGATEYPWQNRGARIGRNALYLVLSVIMGGMAFGVGHPGFTAFALVASAAFWYVGSITLLTIFREIRREQDIPADWLCRRNLFISPAGLISLTPFAIFCSDWLTLAVVQNTGFIYLTDTGGTVYYTTPKRAFPTFGQAEHFAHEAENWHEAAYIAYCERVAEEAEQVKRDAAPSDEENPFRSPQT</sequence>
<dbReference type="EMBL" id="SJPF01000003">
    <property type="protein sequence ID" value="TWT32935.1"/>
    <property type="molecule type" value="Genomic_DNA"/>
</dbReference>
<dbReference type="AlphaFoldDB" id="A0A5C5V5C5"/>
<keyword evidence="2" id="KW-0812">Transmembrane</keyword>
<evidence type="ECO:0000313" key="4">
    <source>
        <dbReference type="Proteomes" id="UP000318878"/>
    </source>
</evidence>
<feature type="transmembrane region" description="Helical" evidence="2">
    <location>
        <begin position="48"/>
        <end position="68"/>
    </location>
</feature>
<accession>A0A5C5V5C5</accession>
<protein>
    <recommendedName>
        <fullName evidence="5">YcxB-like protein domain-containing protein</fullName>
    </recommendedName>
</protein>
<name>A0A5C5V5C5_9BACT</name>
<evidence type="ECO:0000313" key="3">
    <source>
        <dbReference type="EMBL" id="TWT32935.1"/>
    </source>
</evidence>
<dbReference type="Proteomes" id="UP000318878">
    <property type="component" value="Unassembled WGS sequence"/>
</dbReference>
<reference evidence="3 4" key="1">
    <citation type="submission" date="2019-02" db="EMBL/GenBank/DDBJ databases">
        <title>Deep-cultivation of Planctomycetes and their phenomic and genomic characterization uncovers novel biology.</title>
        <authorList>
            <person name="Wiegand S."/>
            <person name="Jogler M."/>
            <person name="Boedeker C."/>
            <person name="Pinto D."/>
            <person name="Vollmers J."/>
            <person name="Rivas-Marin E."/>
            <person name="Kohn T."/>
            <person name="Peeters S.H."/>
            <person name="Heuer A."/>
            <person name="Rast P."/>
            <person name="Oberbeckmann S."/>
            <person name="Bunk B."/>
            <person name="Jeske O."/>
            <person name="Meyerdierks A."/>
            <person name="Storesund J.E."/>
            <person name="Kallscheuer N."/>
            <person name="Luecker S."/>
            <person name="Lage O.M."/>
            <person name="Pohl T."/>
            <person name="Merkel B.J."/>
            <person name="Hornburger P."/>
            <person name="Mueller R.-W."/>
            <person name="Bruemmer F."/>
            <person name="Labrenz M."/>
            <person name="Spormann A.M."/>
            <person name="Op Den Camp H."/>
            <person name="Overmann J."/>
            <person name="Amann R."/>
            <person name="Jetten M.S.M."/>
            <person name="Mascher T."/>
            <person name="Medema M.H."/>
            <person name="Devos D.P."/>
            <person name="Kaster A.-K."/>
            <person name="Ovreas L."/>
            <person name="Rohde M."/>
            <person name="Galperin M.Y."/>
            <person name="Jogler C."/>
        </authorList>
    </citation>
    <scope>NUCLEOTIDE SEQUENCE [LARGE SCALE GENOMIC DNA]</scope>
    <source>
        <strain evidence="3 4">Enr8</strain>
    </source>
</reference>
<feature type="transmembrane region" description="Helical" evidence="2">
    <location>
        <begin position="217"/>
        <end position="234"/>
    </location>
</feature>
<feature type="transmembrane region" description="Helical" evidence="2">
    <location>
        <begin position="240"/>
        <end position="261"/>
    </location>
</feature>
<feature type="transmembrane region" description="Helical" evidence="2">
    <location>
        <begin position="25"/>
        <end position="42"/>
    </location>
</feature>
<organism evidence="3 4">
    <name type="scientific">Blastopirellula retiformator</name>
    <dbReference type="NCBI Taxonomy" id="2527970"/>
    <lineage>
        <taxon>Bacteria</taxon>
        <taxon>Pseudomonadati</taxon>
        <taxon>Planctomycetota</taxon>
        <taxon>Planctomycetia</taxon>
        <taxon>Pirellulales</taxon>
        <taxon>Pirellulaceae</taxon>
        <taxon>Blastopirellula</taxon>
    </lineage>
</organism>
<dbReference type="OrthoDB" id="263431at2"/>